<dbReference type="EMBL" id="CATOUU010000635">
    <property type="protein sequence ID" value="CAI9936287.1"/>
    <property type="molecule type" value="Genomic_DNA"/>
</dbReference>
<evidence type="ECO:0000313" key="2">
    <source>
        <dbReference type="EMBL" id="CAI9936287.1"/>
    </source>
</evidence>
<dbReference type="InterPro" id="IPR007111">
    <property type="entry name" value="NACHT_NTPase"/>
</dbReference>
<reference evidence="2" key="1">
    <citation type="submission" date="2023-06" db="EMBL/GenBank/DDBJ databases">
        <authorList>
            <person name="Kurt Z."/>
        </authorList>
    </citation>
    <scope>NUCLEOTIDE SEQUENCE</scope>
</reference>
<name>A0AA86PIE3_9EUKA</name>
<proteinExistence type="predicted"/>
<keyword evidence="4" id="KW-1185">Reference proteome</keyword>
<evidence type="ECO:0000313" key="3">
    <source>
        <dbReference type="EMBL" id="CAL6067237.1"/>
    </source>
</evidence>
<evidence type="ECO:0000259" key="1">
    <source>
        <dbReference type="Pfam" id="PF05729"/>
    </source>
</evidence>
<gene>
    <name evidence="2" type="ORF">HINF_LOCUS23932</name>
    <name evidence="3" type="ORF">HINF_LOCUS52925</name>
</gene>
<protein>
    <submittedName>
        <fullName evidence="2">Pentapeptide repeats-containing protein</fullName>
    </submittedName>
    <submittedName>
        <fullName evidence="3">Pentapeptide_repeats-containing protein</fullName>
    </submittedName>
</protein>
<dbReference type="InterPro" id="IPR027417">
    <property type="entry name" value="P-loop_NTPase"/>
</dbReference>
<sequence length="196" mass="23123">MSLVIDVDEQIQNFLKDENKMSMLIQGGVGTGKTIYCQYLIAQLLESRQIIPIYITLPKLQNWEKQMVEETLQELQLTPLEIQKLQDSKTQLLFVVDGYDEIRSYKCLYNTNNLLNWNCKVIFTCRSSHIAGDPSYFKYFIPSKFDRSLAFQEVVLVHFNDQQINDYLQRFVQKSQTELHWDTEPTQTRFQVYASQ</sequence>
<dbReference type="AlphaFoldDB" id="A0AA86PIE3"/>
<dbReference type="Pfam" id="PF05729">
    <property type="entry name" value="NACHT"/>
    <property type="match status" value="1"/>
</dbReference>
<comment type="caution">
    <text evidence="2">The sequence shown here is derived from an EMBL/GenBank/DDBJ whole genome shotgun (WGS) entry which is preliminary data.</text>
</comment>
<dbReference type="Gene3D" id="3.40.50.300">
    <property type="entry name" value="P-loop containing nucleotide triphosphate hydrolases"/>
    <property type="match status" value="1"/>
</dbReference>
<accession>A0AA86PIE3</accession>
<dbReference type="SUPFAM" id="SSF52540">
    <property type="entry name" value="P-loop containing nucleoside triphosphate hydrolases"/>
    <property type="match status" value="1"/>
</dbReference>
<feature type="domain" description="NACHT" evidence="1">
    <location>
        <begin position="23"/>
        <end position="173"/>
    </location>
</feature>
<dbReference type="Proteomes" id="UP001642409">
    <property type="component" value="Unassembled WGS sequence"/>
</dbReference>
<organism evidence="2">
    <name type="scientific">Hexamita inflata</name>
    <dbReference type="NCBI Taxonomy" id="28002"/>
    <lineage>
        <taxon>Eukaryota</taxon>
        <taxon>Metamonada</taxon>
        <taxon>Diplomonadida</taxon>
        <taxon>Hexamitidae</taxon>
        <taxon>Hexamitinae</taxon>
        <taxon>Hexamita</taxon>
    </lineage>
</organism>
<reference evidence="3 4" key="2">
    <citation type="submission" date="2024-07" db="EMBL/GenBank/DDBJ databases">
        <authorList>
            <person name="Akdeniz Z."/>
        </authorList>
    </citation>
    <scope>NUCLEOTIDE SEQUENCE [LARGE SCALE GENOMIC DNA]</scope>
</reference>
<dbReference type="EMBL" id="CAXDID020000267">
    <property type="protein sequence ID" value="CAL6067237.1"/>
    <property type="molecule type" value="Genomic_DNA"/>
</dbReference>
<evidence type="ECO:0000313" key="4">
    <source>
        <dbReference type="Proteomes" id="UP001642409"/>
    </source>
</evidence>